<accession>A0A7L4ZYQ2</accession>
<dbReference type="EMBL" id="VTWU01000003">
    <property type="protein sequence ID" value="KAA9333355.1"/>
    <property type="molecule type" value="Genomic_DNA"/>
</dbReference>
<sequence>MPLLAQQVHTTRDSFGAVVAEYTFFPRPQVLYVRWQGHVTSDELVRAAYTGLEINQQWQPRGLFHDLRASSGEWGEAGPWLEHEWVPGIHAQCPQLRRLAVLLDSAVSLPYTNTQVLTQLDRHFDFQVFYSLLAAWRWINRCTGSHPENQRADPGITGSSVPSNAN</sequence>
<feature type="region of interest" description="Disordered" evidence="1">
    <location>
        <begin position="147"/>
        <end position="166"/>
    </location>
</feature>
<protein>
    <submittedName>
        <fullName evidence="2">Uncharacterized protein</fullName>
    </submittedName>
</protein>
<dbReference type="AlphaFoldDB" id="A0A7L4ZYQ2"/>
<evidence type="ECO:0000313" key="2">
    <source>
        <dbReference type="EMBL" id="KAA9333355.1"/>
    </source>
</evidence>
<dbReference type="Proteomes" id="UP000326380">
    <property type="component" value="Unassembled WGS sequence"/>
</dbReference>
<proteinExistence type="predicted"/>
<gene>
    <name evidence="2" type="ORF">F0P96_10320</name>
</gene>
<evidence type="ECO:0000313" key="3">
    <source>
        <dbReference type="Proteomes" id="UP000326380"/>
    </source>
</evidence>
<feature type="compositionally biased region" description="Polar residues" evidence="1">
    <location>
        <begin position="157"/>
        <end position="166"/>
    </location>
</feature>
<name>A0A7L4ZYQ2_9BACT</name>
<keyword evidence="3" id="KW-1185">Reference proteome</keyword>
<reference evidence="2 3" key="1">
    <citation type="submission" date="2019-09" db="EMBL/GenBank/DDBJ databases">
        <title>Genome sequence of Hymenobacter sp. M3.</title>
        <authorList>
            <person name="Srinivasan S."/>
        </authorList>
    </citation>
    <scope>NUCLEOTIDE SEQUENCE [LARGE SCALE GENOMIC DNA]</scope>
    <source>
        <strain evidence="2 3">M3</strain>
    </source>
</reference>
<evidence type="ECO:0000256" key="1">
    <source>
        <dbReference type="SAM" id="MobiDB-lite"/>
    </source>
</evidence>
<dbReference type="RefSeq" id="WP_151078776.1">
    <property type="nucleotide sequence ID" value="NZ_CP047647.1"/>
</dbReference>
<comment type="caution">
    <text evidence="2">The sequence shown here is derived from an EMBL/GenBank/DDBJ whole genome shotgun (WGS) entry which is preliminary data.</text>
</comment>
<organism evidence="2 3">
    <name type="scientific">Hymenobacter busanensis</name>
    <dbReference type="NCBI Taxonomy" id="2607656"/>
    <lineage>
        <taxon>Bacteria</taxon>
        <taxon>Pseudomonadati</taxon>
        <taxon>Bacteroidota</taxon>
        <taxon>Cytophagia</taxon>
        <taxon>Cytophagales</taxon>
        <taxon>Hymenobacteraceae</taxon>
        <taxon>Hymenobacter</taxon>
    </lineage>
</organism>